<feature type="transmembrane region" description="Helical" evidence="2">
    <location>
        <begin position="348"/>
        <end position="368"/>
    </location>
</feature>
<dbReference type="RefSeq" id="WP_309556485.1">
    <property type="nucleotide sequence ID" value="NZ_JAVJAN010000020.1"/>
</dbReference>
<keyword evidence="1" id="KW-0175">Coiled coil</keyword>
<organism evidence="3 4">
    <name type="scientific">Clostridium aquiflavi</name>
    <dbReference type="NCBI Taxonomy" id="3073603"/>
    <lineage>
        <taxon>Bacteria</taxon>
        <taxon>Bacillati</taxon>
        <taxon>Bacillota</taxon>
        <taxon>Clostridia</taxon>
        <taxon>Eubacteriales</taxon>
        <taxon>Clostridiaceae</taxon>
        <taxon>Clostridium</taxon>
    </lineage>
</organism>
<evidence type="ECO:0000313" key="4">
    <source>
        <dbReference type="Proteomes" id="UP001256646"/>
    </source>
</evidence>
<keyword evidence="2" id="KW-1133">Transmembrane helix</keyword>
<feature type="transmembrane region" description="Helical" evidence="2">
    <location>
        <begin position="163"/>
        <end position="187"/>
    </location>
</feature>
<evidence type="ECO:0000256" key="2">
    <source>
        <dbReference type="SAM" id="Phobius"/>
    </source>
</evidence>
<feature type="transmembrane region" description="Helical" evidence="2">
    <location>
        <begin position="317"/>
        <end position="336"/>
    </location>
</feature>
<feature type="transmembrane region" description="Helical" evidence="2">
    <location>
        <begin position="374"/>
        <end position="397"/>
    </location>
</feature>
<evidence type="ECO:0000313" key="3">
    <source>
        <dbReference type="EMBL" id="MDR5587556.1"/>
    </source>
</evidence>
<evidence type="ECO:0000256" key="1">
    <source>
        <dbReference type="SAM" id="Coils"/>
    </source>
</evidence>
<name>A0ABU1EGP0_9CLOT</name>
<comment type="caution">
    <text evidence="3">The sequence shown here is derived from an EMBL/GenBank/DDBJ whole genome shotgun (WGS) entry which is preliminary data.</text>
</comment>
<keyword evidence="4" id="KW-1185">Reference proteome</keyword>
<keyword evidence="2" id="KW-0812">Transmembrane</keyword>
<dbReference type="PANTHER" id="PTHR37305:SF1">
    <property type="entry name" value="MEMBRANE PROTEIN"/>
    <property type="match status" value="1"/>
</dbReference>
<keyword evidence="2" id="KW-0472">Membrane</keyword>
<protein>
    <submittedName>
        <fullName evidence="3">ABC transporter permease subunit</fullName>
    </submittedName>
</protein>
<reference evidence="3 4" key="1">
    <citation type="submission" date="2023-09" db="EMBL/GenBank/DDBJ databases">
        <authorList>
            <person name="Zhai L."/>
        </authorList>
    </citation>
    <scope>NUCLEOTIDE SEQUENCE [LARGE SCALE GENOMIC DNA]</scope>
    <source>
        <strain evidence="3 4">5 N-1</strain>
    </source>
</reference>
<dbReference type="EMBL" id="JAVJAN010000020">
    <property type="protein sequence ID" value="MDR5587556.1"/>
    <property type="molecule type" value="Genomic_DNA"/>
</dbReference>
<gene>
    <name evidence="3" type="ORF">RGC78_08760</name>
</gene>
<feature type="transmembrane region" description="Helical" evidence="2">
    <location>
        <begin position="20"/>
        <end position="37"/>
    </location>
</feature>
<accession>A0ABU1EGP0</accession>
<feature type="coiled-coil region" evidence="1">
    <location>
        <begin position="54"/>
        <end position="107"/>
    </location>
</feature>
<feature type="transmembrane region" description="Helical" evidence="2">
    <location>
        <begin position="289"/>
        <end position="311"/>
    </location>
</feature>
<feature type="transmembrane region" description="Helical" evidence="2">
    <location>
        <begin position="218"/>
        <end position="243"/>
    </location>
</feature>
<sequence length="404" mass="46335">MIFLLIKNELIKILKRPKTWIVFGLFIIFMLVGMYGLHHEDKNMKKYNSPQYKLEQVEKSINYTEEEMSKIENSKDKEYLNTLKEDLKHYEEEKIKYENQINNHSDVDQWKLDVTEEIKSHEENLKNKDIAEEDKTWISERIDKLKYLEQNNIKPLYGYEFNAYNYIDSVMAILGMVLLAVGISVFMSDIVSGECTPPTLKFLLVQPVSRGKILLSKFIAITITVLTMIISTEILTFLGLGAVKGFNAGTYPKTMGVRYFLDTSNMPAQRYPDLVRIANTGRIGNFNELIIRSLLLQIFFIITCCSIIFLISTLFKSSNVTTAISIIITASGTIVFQMFEFLSKFSHLVFLSYGSVTAVITGDIAYMYKNVNITPINGVIVMILTTIISYTIAHIVFKKKEILI</sequence>
<dbReference type="Pfam" id="PF12679">
    <property type="entry name" value="ABC2_membrane_2"/>
    <property type="match status" value="1"/>
</dbReference>
<dbReference type="Proteomes" id="UP001256646">
    <property type="component" value="Unassembled WGS sequence"/>
</dbReference>
<proteinExistence type="predicted"/>
<dbReference type="PANTHER" id="PTHR37305">
    <property type="entry name" value="INTEGRAL MEMBRANE PROTEIN-RELATED"/>
    <property type="match status" value="1"/>
</dbReference>